<dbReference type="PANTHER" id="PTHR21506">
    <property type="entry name" value="COMPONENT OF OLIGOMERIC GOLGI COMPLEX 6"/>
    <property type="match status" value="1"/>
</dbReference>
<dbReference type="AlphaFoldDB" id="G0UVR4"/>
<dbReference type="InterPro" id="IPR048369">
    <property type="entry name" value="COG6_C"/>
</dbReference>
<dbReference type="GO" id="GO:0000139">
    <property type="term" value="C:Golgi membrane"/>
    <property type="evidence" value="ECO:0007669"/>
    <property type="project" value="UniProtKB-SubCell"/>
</dbReference>
<feature type="region of interest" description="Disordered" evidence="10">
    <location>
        <begin position="1"/>
        <end position="41"/>
    </location>
</feature>
<feature type="region of interest" description="Disordered" evidence="10">
    <location>
        <begin position="386"/>
        <end position="406"/>
    </location>
</feature>
<proteinExistence type="inferred from homology"/>
<comment type="similarity">
    <text evidence="2 9">Belongs to the COG6 family.</text>
</comment>
<dbReference type="SMART" id="SM01087">
    <property type="entry name" value="COG6"/>
    <property type="match status" value="1"/>
</dbReference>
<reference evidence="13" key="1">
    <citation type="journal article" date="2012" name="Proc. Natl. Acad. Sci. U.S.A.">
        <title>Antigenic diversity is generated by distinct evolutionary mechanisms in African trypanosome species.</title>
        <authorList>
            <person name="Jackson A.P."/>
            <person name="Berry A."/>
            <person name="Aslett M."/>
            <person name="Allison H.C."/>
            <person name="Burton P."/>
            <person name="Vavrova-Anderson J."/>
            <person name="Brown R."/>
            <person name="Browne H."/>
            <person name="Corton N."/>
            <person name="Hauser H."/>
            <person name="Gamble J."/>
            <person name="Gilderthorp R."/>
            <person name="Marcello L."/>
            <person name="McQuillan J."/>
            <person name="Otto T.D."/>
            <person name="Quail M.A."/>
            <person name="Sanders M.J."/>
            <person name="van Tonder A."/>
            <person name="Ginger M.L."/>
            <person name="Field M.C."/>
            <person name="Barry J.D."/>
            <person name="Hertz-Fowler C."/>
            <person name="Berriman M."/>
        </authorList>
    </citation>
    <scope>NUCLEOTIDE SEQUENCE</scope>
    <source>
        <strain evidence="13">IL3000</strain>
    </source>
</reference>
<dbReference type="PANTHER" id="PTHR21506:SF0">
    <property type="entry name" value="CONSERVED OLIGOMERIC GOLGI COMPLEX SUBUNIT 6"/>
    <property type="match status" value="1"/>
</dbReference>
<comment type="function">
    <text evidence="9">Required for normal Golgi function.</text>
</comment>
<dbReference type="VEuPathDB" id="TriTrypDB:TcIL3000_10_2400"/>
<dbReference type="GO" id="GO:0017119">
    <property type="term" value="C:Golgi transport complex"/>
    <property type="evidence" value="ECO:0007669"/>
    <property type="project" value="UniProtKB-UniRule"/>
</dbReference>
<evidence type="ECO:0000313" key="13">
    <source>
        <dbReference type="EMBL" id="CCC93480.1"/>
    </source>
</evidence>
<feature type="region of interest" description="Disordered" evidence="10">
    <location>
        <begin position="533"/>
        <end position="565"/>
    </location>
</feature>
<evidence type="ECO:0000256" key="1">
    <source>
        <dbReference type="ARBA" id="ARBA00004395"/>
    </source>
</evidence>
<dbReference type="InterPro" id="IPR010490">
    <property type="entry name" value="COG6"/>
</dbReference>
<feature type="domain" description="Conserved Oligomeric Golgi complex subunit 6 C-terminal" evidence="12">
    <location>
        <begin position="294"/>
        <end position="513"/>
    </location>
</feature>
<organism evidence="13">
    <name type="scientific">Trypanosoma congolense (strain IL3000)</name>
    <dbReference type="NCBI Taxonomy" id="1068625"/>
    <lineage>
        <taxon>Eukaryota</taxon>
        <taxon>Discoba</taxon>
        <taxon>Euglenozoa</taxon>
        <taxon>Kinetoplastea</taxon>
        <taxon>Metakinetoplastina</taxon>
        <taxon>Trypanosomatida</taxon>
        <taxon>Trypanosomatidae</taxon>
        <taxon>Trypanosoma</taxon>
        <taxon>Nannomonas</taxon>
    </lineage>
</organism>
<evidence type="ECO:0000256" key="9">
    <source>
        <dbReference type="RuleBase" id="RU365075"/>
    </source>
</evidence>
<evidence type="ECO:0000256" key="5">
    <source>
        <dbReference type="ARBA" id="ARBA00022927"/>
    </source>
</evidence>
<evidence type="ECO:0000256" key="4">
    <source>
        <dbReference type="ARBA" id="ARBA00022448"/>
    </source>
</evidence>
<dbReference type="GO" id="GO:0006891">
    <property type="term" value="P:intra-Golgi vesicle-mediated transport"/>
    <property type="evidence" value="ECO:0007669"/>
    <property type="project" value="UniProtKB-UniRule"/>
</dbReference>
<evidence type="ECO:0000256" key="7">
    <source>
        <dbReference type="ARBA" id="ARBA00023136"/>
    </source>
</evidence>
<keyword evidence="4 9" id="KW-0813">Transport</keyword>
<accession>G0UVR4</accession>
<dbReference type="InterPro" id="IPR048368">
    <property type="entry name" value="COG6_N"/>
</dbReference>
<evidence type="ECO:0000256" key="6">
    <source>
        <dbReference type="ARBA" id="ARBA00023034"/>
    </source>
</evidence>
<name>G0UVR4_TRYCI</name>
<comment type="subcellular location">
    <subcellularLocation>
        <location evidence="1 9">Golgi apparatus membrane</location>
        <topology evidence="1 9">Peripheral membrane protein</topology>
    </subcellularLocation>
</comment>
<evidence type="ECO:0000256" key="3">
    <source>
        <dbReference type="ARBA" id="ARBA00020973"/>
    </source>
</evidence>
<evidence type="ECO:0000256" key="2">
    <source>
        <dbReference type="ARBA" id="ARBA00011023"/>
    </source>
</evidence>
<keyword evidence="7 9" id="KW-0472">Membrane</keyword>
<evidence type="ECO:0000259" key="11">
    <source>
        <dbReference type="Pfam" id="PF06419"/>
    </source>
</evidence>
<gene>
    <name evidence="13" type="ORF">TCIL3000_10_2400</name>
</gene>
<feature type="compositionally biased region" description="Polar residues" evidence="10">
    <location>
        <begin position="735"/>
        <end position="753"/>
    </location>
</feature>
<evidence type="ECO:0000259" key="12">
    <source>
        <dbReference type="Pfam" id="PF20653"/>
    </source>
</evidence>
<comment type="subunit">
    <text evidence="9">Component of the conserved oligomeric Golgi complex.</text>
</comment>
<feature type="compositionally biased region" description="Polar residues" evidence="10">
    <location>
        <begin position="386"/>
        <end position="399"/>
    </location>
</feature>
<keyword evidence="5 9" id="KW-0653">Protein transport</keyword>
<keyword evidence="6 9" id="KW-0333">Golgi apparatus</keyword>
<dbReference type="Pfam" id="PF06419">
    <property type="entry name" value="COG6_N"/>
    <property type="match status" value="1"/>
</dbReference>
<dbReference type="GO" id="GO:0015031">
    <property type="term" value="P:protein transport"/>
    <property type="evidence" value="ECO:0007669"/>
    <property type="project" value="UniProtKB-KW"/>
</dbReference>
<evidence type="ECO:0000256" key="10">
    <source>
        <dbReference type="SAM" id="MobiDB-lite"/>
    </source>
</evidence>
<evidence type="ECO:0000256" key="8">
    <source>
        <dbReference type="ARBA" id="ARBA00031348"/>
    </source>
</evidence>
<feature type="domain" description="Conserved oligomeric complex COG6 N-terminal" evidence="11">
    <location>
        <begin position="162"/>
        <end position="260"/>
    </location>
</feature>
<feature type="region of interest" description="Disordered" evidence="10">
    <location>
        <begin position="729"/>
        <end position="753"/>
    </location>
</feature>
<protein>
    <recommendedName>
        <fullName evidence="3 9">Conserved oligomeric Golgi complex subunit 6</fullName>
        <shortName evidence="9">COG complex subunit 6</shortName>
    </recommendedName>
    <alternativeName>
        <fullName evidence="8 9">Component of oligomeric Golgi complex 6</fullName>
    </alternativeName>
</protein>
<dbReference type="Pfam" id="PF20653">
    <property type="entry name" value="COG6_C"/>
    <property type="match status" value="1"/>
</dbReference>
<dbReference type="EMBL" id="HE575323">
    <property type="protein sequence ID" value="CCC93480.1"/>
    <property type="molecule type" value="Genomic_DNA"/>
</dbReference>
<sequence length="1098" mass="118374">MQQLPLKAAAPGLTTRSKEPAGADPQAVAVPGGEEAADSRVGVNARRCTVMPDVSIESSEVSVSSSRNFATSRKVQRLLDINVNENFRELVLYMNDVVPEFLEGLHVHTGDSLPPEKTTPKLQQREQYGSTFVSTQPESVTSGGVGPVDTTGFSLIVPSSVALRKALEGRIADLHRHFLQEWSILNEVFEEVASLVTTLYHESETLETVLGSHATLTGELTGLMNTLQAELALVQRREQEIKEFKGKYHFTAAEQKILEEGPVDATYLDVLCKVQATHHKCRQMLLSRENYQSAAAVMDSTYIAIIKGSEKLARYLVSVSARATAGATCASGEIPEAANFYFRCVDFLREESKTQWVSVVEEVARLRRAGLLRQYFHLMTTGSATTSSRTYRSGSNSREPSAMGNEGGCTGVRPLEAEIGNPVFFFSSLFAWLHQAIVDESDFFSSFFGSSPSFHQFPSTGTNAGGIVAARGLTSPVRTVDASGCDAEGDDPSALSISAVLDSIFDVLCKHIHGVLEGVLERFLRTASSLQDSEGGLSNAETGATGNNGPSDDGRPTRPGPSGPIGLTGGIARLLTAATGRSLSLMGKDSKNSHHYENVMNRSQMEALVATRISSLTSGLQTTHALLQLFSYCSFSTFTVLLGREAALTRLIADDAKLQLLRVYHTIAKQLSEHSLDSVASVISRSSAIRRLSSAEARESRLGDHSGCFVVDFLLEYVVEEDGEVGNASFHDGQLKQQGGSNNSGGWKTSSFGGRSASSNPYLRSGLSKYQAQAVEVLRTLQTMVLPVPPEVVECLHVLELTIVESLRHAELMDSLQAATARNQTIRISSMADEGAGSTAEEEPSVQNEQFFGVVVQHLLSFPTVLASHRTVNDGIDEPCKLVLYLNTMIALHGTLTAHVNTTTNESKGICYIRPFAETVTERIQHLTKELSTTLSRCVVQHYFGKRTGKACEVSHTVDSVSNPGVNGGAGASSGPAVGGVATDTNDTNEPFDQESIKMQLSALYSIVAASGRVYIPLVSSIASDVVRGQVVENVQQAAIEAYGRWYELLVKLVSNGPHGAEVLFSDDATQTLITDLHPQKLRLLLDGNLSETSRGLV</sequence>
<feature type="compositionally biased region" description="Polar residues" evidence="10">
    <location>
        <begin position="539"/>
        <end position="550"/>
    </location>
</feature>